<reference evidence="1 2" key="1">
    <citation type="submission" date="2020-09" db="EMBL/GenBank/DDBJ databases">
        <title>De no assembly of potato wild relative species, Solanum commersonii.</title>
        <authorList>
            <person name="Cho K."/>
        </authorList>
    </citation>
    <scope>NUCLEOTIDE SEQUENCE [LARGE SCALE GENOMIC DNA]</scope>
    <source>
        <strain evidence="1">LZ3.2</strain>
        <tissue evidence="1">Leaf</tissue>
    </source>
</reference>
<keyword evidence="2" id="KW-1185">Reference proteome</keyword>
<evidence type="ECO:0000313" key="1">
    <source>
        <dbReference type="EMBL" id="KAG5621392.1"/>
    </source>
</evidence>
<dbReference type="EMBL" id="JACXVP010000002">
    <property type="protein sequence ID" value="KAG5621392.1"/>
    <property type="molecule type" value="Genomic_DNA"/>
</dbReference>
<evidence type="ECO:0008006" key="3">
    <source>
        <dbReference type="Google" id="ProtNLM"/>
    </source>
</evidence>
<gene>
    <name evidence="1" type="ORF">H5410_006610</name>
</gene>
<dbReference type="AlphaFoldDB" id="A0A9J6AAB1"/>
<dbReference type="PANTHER" id="PTHR46238">
    <property type="entry name" value="REVERSE TRANSCRIPTASE DOMAIN-CONTAINING PROTEIN"/>
    <property type="match status" value="1"/>
</dbReference>
<evidence type="ECO:0000313" key="2">
    <source>
        <dbReference type="Proteomes" id="UP000824120"/>
    </source>
</evidence>
<protein>
    <recommendedName>
        <fullName evidence="3">Reverse transcriptase domain-containing protein</fullName>
    </recommendedName>
</protein>
<dbReference type="PANTHER" id="PTHR46238:SF8">
    <property type="entry name" value="ENDONUCLEASE_EXONUCLEASE_PHOSPHATASE DOMAIN-CONTAINING PROTEIN"/>
    <property type="match status" value="1"/>
</dbReference>
<dbReference type="Proteomes" id="UP000824120">
    <property type="component" value="Chromosome 2"/>
</dbReference>
<accession>A0A9J6AAB1</accession>
<comment type="caution">
    <text evidence="1">The sequence shown here is derived from an EMBL/GenBank/DDBJ whole genome shotgun (WGS) entry which is preliminary data.</text>
</comment>
<dbReference type="OrthoDB" id="1306011at2759"/>
<organism evidence="1 2">
    <name type="scientific">Solanum commersonii</name>
    <name type="common">Commerson's wild potato</name>
    <name type="synonym">Commerson's nightshade</name>
    <dbReference type="NCBI Taxonomy" id="4109"/>
    <lineage>
        <taxon>Eukaryota</taxon>
        <taxon>Viridiplantae</taxon>
        <taxon>Streptophyta</taxon>
        <taxon>Embryophyta</taxon>
        <taxon>Tracheophyta</taxon>
        <taxon>Spermatophyta</taxon>
        <taxon>Magnoliopsida</taxon>
        <taxon>eudicotyledons</taxon>
        <taxon>Gunneridae</taxon>
        <taxon>Pentapetalae</taxon>
        <taxon>asterids</taxon>
        <taxon>lamiids</taxon>
        <taxon>Solanales</taxon>
        <taxon>Solanaceae</taxon>
        <taxon>Solanoideae</taxon>
        <taxon>Solaneae</taxon>
        <taxon>Solanum</taxon>
    </lineage>
</organism>
<proteinExistence type="predicted"/>
<sequence length="328" mass="37680">MKGKKKTNISRLRKYTQLPFLSIVTPWPLEEPILDFGPKYSHCQTLDEQPFYLLKNEIKGRLATIRSGAYGQDSITSSISGVSTYVARTLKNVDGNSATNHVGRSTTEAIHLVWRLLEQYKDKKRDLHMVFIDLEKTCDKVPREALWRCLTVRGDSEHFPIVMGLHKESTLSLFLFALVMDVLTQYSQGEVLWCLFLVDDIVLTDEMPDGVNDRMEVWRESKRGASILTSQERSHKYLGSVIQGDRAIDDDVAHYVGVDGRMGILREMIKNGVIWYKVGVASMADKMREAMLRWFGHVKKRCKDEPVRRHERLGLIGVRRNRGKPKKN</sequence>
<name>A0A9J6AAB1_SOLCO</name>